<keyword evidence="5" id="KW-0175">Coiled coil</keyword>
<evidence type="ECO:0000256" key="6">
    <source>
        <dbReference type="SAM" id="MobiDB-lite"/>
    </source>
</evidence>
<comment type="catalytic activity">
    <reaction evidence="1">
        <text>[protein]-peptidylproline (omega=180) = [protein]-peptidylproline (omega=0)</text>
        <dbReference type="Rhea" id="RHEA:16237"/>
        <dbReference type="Rhea" id="RHEA-COMP:10747"/>
        <dbReference type="Rhea" id="RHEA-COMP:10748"/>
        <dbReference type="ChEBI" id="CHEBI:83833"/>
        <dbReference type="ChEBI" id="CHEBI:83834"/>
        <dbReference type="EC" id="5.2.1.8"/>
    </reaction>
</comment>
<dbReference type="SUPFAM" id="SSF54534">
    <property type="entry name" value="FKBP-like"/>
    <property type="match status" value="1"/>
</dbReference>
<evidence type="ECO:0000256" key="5">
    <source>
        <dbReference type="SAM" id="Coils"/>
    </source>
</evidence>
<protein>
    <recommendedName>
        <fullName evidence="2">peptidylprolyl isomerase</fullName>
        <ecNumber evidence="2">5.2.1.8</ecNumber>
    </recommendedName>
</protein>
<keyword evidence="3" id="KW-0697">Rotamase</keyword>
<dbReference type="PANTHER" id="PTHR43811:SF26">
    <property type="entry name" value="PEPTIDYL-PROLYL CIS-TRANS ISOMERASE FKBP16-1, CHLOROPLASTIC"/>
    <property type="match status" value="1"/>
</dbReference>
<evidence type="ECO:0000256" key="3">
    <source>
        <dbReference type="ARBA" id="ARBA00023110"/>
    </source>
</evidence>
<dbReference type="GO" id="GO:0003755">
    <property type="term" value="F:peptidyl-prolyl cis-trans isomerase activity"/>
    <property type="evidence" value="ECO:0007669"/>
    <property type="project" value="UniProtKB-KW"/>
</dbReference>
<sequence length="305" mass="33523">MASSMWTAGVEVGEMGKSFGGRLRPMAGGTQTRAAGDRCTTSYRAAAKEKELFFNGRRETGVVLLSSALFSVCSLASPTRAEAKIRITRRPPASTYEERKRRMEEARRIKEAKEDAEEEETENIVTLPSGVQYRELVPSDRPGAAAAANSVCDVTYVVYRLAPGAYFKYSSGGTPIYLFSRGYGNEGMDDLGSTFTFTLGDAAAVPLAVQAAVVGMRPGMVRRVLIPPYLGWDAGREVELQPDTFGGRRRLENHRQEPLLMDVELVKVRTPLDASRRQVDEKEAGDTLNGPQRAPYRLPTPPRPK</sequence>
<evidence type="ECO:0000313" key="7">
    <source>
        <dbReference type="EMBL" id="WZN61225.1"/>
    </source>
</evidence>
<dbReference type="EC" id="5.2.1.8" evidence="2"/>
<evidence type="ECO:0000256" key="1">
    <source>
        <dbReference type="ARBA" id="ARBA00000971"/>
    </source>
</evidence>
<reference evidence="7 8" key="1">
    <citation type="submission" date="2024-03" db="EMBL/GenBank/DDBJ databases">
        <title>Complete genome sequence of the green alga Chloropicon roscoffensis RCC1871.</title>
        <authorList>
            <person name="Lemieux C."/>
            <person name="Pombert J.-F."/>
            <person name="Otis C."/>
            <person name="Turmel M."/>
        </authorList>
    </citation>
    <scope>NUCLEOTIDE SEQUENCE [LARGE SCALE GENOMIC DNA]</scope>
    <source>
        <strain evidence="7 8">RCC1871</strain>
    </source>
</reference>
<gene>
    <name evidence="7" type="ORF">HKI87_04g27600</name>
</gene>
<dbReference type="Proteomes" id="UP001472866">
    <property type="component" value="Chromosome 04"/>
</dbReference>
<feature type="coiled-coil region" evidence="5">
    <location>
        <begin position="93"/>
        <end position="123"/>
    </location>
</feature>
<evidence type="ECO:0000313" key="8">
    <source>
        <dbReference type="Proteomes" id="UP001472866"/>
    </source>
</evidence>
<accession>A0AAX4P4A8</accession>
<dbReference type="EMBL" id="CP151504">
    <property type="protein sequence ID" value="WZN61225.1"/>
    <property type="molecule type" value="Genomic_DNA"/>
</dbReference>
<keyword evidence="4 7" id="KW-0413">Isomerase</keyword>
<dbReference type="Gene3D" id="3.10.50.40">
    <property type="match status" value="1"/>
</dbReference>
<evidence type="ECO:0000256" key="2">
    <source>
        <dbReference type="ARBA" id="ARBA00013194"/>
    </source>
</evidence>
<proteinExistence type="predicted"/>
<organism evidence="7 8">
    <name type="scientific">Chloropicon roscoffensis</name>
    <dbReference type="NCBI Taxonomy" id="1461544"/>
    <lineage>
        <taxon>Eukaryota</taxon>
        <taxon>Viridiplantae</taxon>
        <taxon>Chlorophyta</taxon>
        <taxon>Chloropicophyceae</taxon>
        <taxon>Chloropicales</taxon>
        <taxon>Chloropicaceae</taxon>
        <taxon>Chloropicon</taxon>
    </lineage>
</organism>
<feature type="compositionally biased region" description="Basic and acidic residues" evidence="6">
    <location>
        <begin position="274"/>
        <end position="285"/>
    </location>
</feature>
<keyword evidence="8" id="KW-1185">Reference proteome</keyword>
<dbReference type="PANTHER" id="PTHR43811">
    <property type="entry name" value="FKBP-TYPE PEPTIDYL-PROLYL CIS-TRANS ISOMERASE FKPA"/>
    <property type="match status" value="1"/>
</dbReference>
<evidence type="ECO:0000256" key="4">
    <source>
        <dbReference type="ARBA" id="ARBA00023235"/>
    </source>
</evidence>
<feature type="region of interest" description="Disordered" evidence="6">
    <location>
        <begin position="274"/>
        <end position="305"/>
    </location>
</feature>
<name>A0AAX4P4A8_9CHLO</name>
<dbReference type="AlphaFoldDB" id="A0AAX4P4A8"/>
<dbReference type="InterPro" id="IPR046357">
    <property type="entry name" value="PPIase_dom_sf"/>
</dbReference>